<dbReference type="Proteomes" id="UP000275408">
    <property type="component" value="Unassembled WGS sequence"/>
</dbReference>
<protein>
    <recommendedName>
        <fullName evidence="4">XLR/SYCP3/FAM9 domain-containing protein</fullName>
    </recommendedName>
</protein>
<proteinExistence type="inferred from homology"/>
<evidence type="ECO:0000313" key="5">
    <source>
        <dbReference type="EMBL" id="RMX49606.1"/>
    </source>
</evidence>
<dbReference type="OrthoDB" id="9621324at2759"/>
<evidence type="ECO:0000259" key="4">
    <source>
        <dbReference type="Pfam" id="PF04803"/>
    </source>
</evidence>
<feature type="region of interest" description="Disordered" evidence="3">
    <location>
        <begin position="52"/>
        <end position="101"/>
    </location>
</feature>
<dbReference type="EMBL" id="RCHS01002083">
    <property type="protein sequence ID" value="RMX49606.1"/>
    <property type="molecule type" value="Genomic_DNA"/>
</dbReference>
<evidence type="ECO:0000313" key="6">
    <source>
        <dbReference type="Proteomes" id="UP000275408"/>
    </source>
</evidence>
<sequence>MPVSALRETEFIQVRVLVYKFIMPSNPKKGKTSAIKCTENLKEFYENEDEFKFSEAKPEQQQQKPAQVVKAKKRQAVTPASEFQDSDPEDDEYDKGGSDLEMQGMLNSFGADITKTLTAKRKRIQTFTQASMKASTRKFDEVWQSQQHERGTHYDEFSKQVMNVLNQWETDLQKTREAEEKLENLYKQQQKLFQQQRIVQSQRLKRVRQLHEEHTKNLQQMQKNHQAQHVSVQEQLRKEINVLQKKILMDTVCNNRTFQVFEGLFKACWRKYRFQHARNFYAKECGILYLNIILPAREHFVPLDYYPFKIIGWEFLEEVIYMIL</sequence>
<feature type="compositionally biased region" description="Low complexity" evidence="3">
    <location>
        <begin position="59"/>
        <end position="69"/>
    </location>
</feature>
<evidence type="ECO:0000256" key="1">
    <source>
        <dbReference type="ARBA" id="ARBA00010283"/>
    </source>
</evidence>
<dbReference type="InterPro" id="IPR051443">
    <property type="entry name" value="XLR/SYCP3"/>
</dbReference>
<keyword evidence="2" id="KW-0175">Coiled coil</keyword>
<feature type="domain" description="XLR/SYCP3/FAM9" evidence="4">
    <location>
        <begin position="115"/>
        <end position="246"/>
    </location>
</feature>
<comment type="similarity">
    <text evidence="1">Belongs to the XLR/SYCP3 family.</text>
</comment>
<evidence type="ECO:0000256" key="2">
    <source>
        <dbReference type="SAM" id="Coils"/>
    </source>
</evidence>
<dbReference type="GO" id="GO:0051321">
    <property type="term" value="P:meiotic cell cycle"/>
    <property type="evidence" value="ECO:0007669"/>
    <property type="project" value="TreeGrafter"/>
</dbReference>
<dbReference type="GO" id="GO:0000795">
    <property type="term" value="C:synaptonemal complex"/>
    <property type="evidence" value="ECO:0007669"/>
    <property type="project" value="TreeGrafter"/>
</dbReference>
<reference evidence="5 6" key="1">
    <citation type="journal article" date="2018" name="Sci. Rep.">
        <title>Comparative analysis of the Pocillopora damicornis genome highlights role of immune system in coral evolution.</title>
        <authorList>
            <person name="Cunning R."/>
            <person name="Bay R.A."/>
            <person name="Gillette P."/>
            <person name="Baker A.C."/>
            <person name="Traylor-Knowles N."/>
        </authorList>
    </citation>
    <scope>NUCLEOTIDE SEQUENCE [LARGE SCALE GENOMIC DNA]</scope>
    <source>
        <strain evidence="5">RSMAS</strain>
        <tissue evidence="5">Whole animal</tissue>
    </source>
</reference>
<feature type="compositionally biased region" description="Acidic residues" evidence="3">
    <location>
        <begin position="84"/>
        <end position="93"/>
    </location>
</feature>
<accession>A0A3M6U7P1</accession>
<feature type="coiled-coil region" evidence="2">
    <location>
        <begin position="165"/>
        <end position="224"/>
    </location>
</feature>
<name>A0A3M6U7P1_POCDA</name>
<dbReference type="GO" id="GO:0007286">
    <property type="term" value="P:spermatid development"/>
    <property type="evidence" value="ECO:0007669"/>
    <property type="project" value="TreeGrafter"/>
</dbReference>
<dbReference type="InterPro" id="IPR006888">
    <property type="entry name" value="XLR/SYCP3/FAM9_dom"/>
</dbReference>
<evidence type="ECO:0000256" key="3">
    <source>
        <dbReference type="SAM" id="MobiDB-lite"/>
    </source>
</evidence>
<keyword evidence="6" id="KW-1185">Reference proteome</keyword>
<comment type="caution">
    <text evidence="5">The sequence shown here is derived from an EMBL/GenBank/DDBJ whole genome shotgun (WGS) entry which is preliminary data.</text>
</comment>
<dbReference type="Pfam" id="PF04803">
    <property type="entry name" value="Cor1"/>
    <property type="match status" value="1"/>
</dbReference>
<organism evidence="5 6">
    <name type="scientific">Pocillopora damicornis</name>
    <name type="common">Cauliflower coral</name>
    <name type="synonym">Millepora damicornis</name>
    <dbReference type="NCBI Taxonomy" id="46731"/>
    <lineage>
        <taxon>Eukaryota</taxon>
        <taxon>Metazoa</taxon>
        <taxon>Cnidaria</taxon>
        <taxon>Anthozoa</taxon>
        <taxon>Hexacorallia</taxon>
        <taxon>Scleractinia</taxon>
        <taxon>Astrocoeniina</taxon>
        <taxon>Pocilloporidae</taxon>
        <taxon>Pocillopora</taxon>
    </lineage>
</organism>
<dbReference type="STRING" id="46731.A0A3M6U7P1"/>
<dbReference type="PANTHER" id="PTHR19368">
    <property type="entry name" value="XLR/SCP3/FAM9"/>
    <property type="match status" value="1"/>
</dbReference>
<gene>
    <name evidence="5" type="ORF">pdam_00002976</name>
</gene>
<dbReference type="PANTHER" id="PTHR19368:SF15">
    <property type="entry name" value="XLR_SYCP3_FAM9 DOMAIN-CONTAINING PROTEIN"/>
    <property type="match status" value="1"/>
</dbReference>
<dbReference type="AlphaFoldDB" id="A0A3M6U7P1"/>